<keyword evidence="1" id="KW-0812">Transmembrane</keyword>
<keyword evidence="3" id="KW-1185">Reference proteome</keyword>
<keyword evidence="1" id="KW-1133">Transmembrane helix</keyword>
<feature type="transmembrane region" description="Helical" evidence="1">
    <location>
        <begin position="52"/>
        <end position="74"/>
    </location>
</feature>
<evidence type="ECO:0000313" key="3">
    <source>
        <dbReference type="Proteomes" id="UP000186132"/>
    </source>
</evidence>
<proteinExistence type="predicted"/>
<protein>
    <submittedName>
        <fullName evidence="2">Uncharacterized protein</fullName>
    </submittedName>
</protein>
<organism evidence="2 3">
    <name type="scientific">Jatrophihabitans endophyticus</name>
    <dbReference type="NCBI Taxonomy" id="1206085"/>
    <lineage>
        <taxon>Bacteria</taxon>
        <taxon>Bacillati</taxon>
        <taxon>Actinomycetota</taxon>
        <taxon>Actinomycetes</taxon>
        <taxon>Jatrophihabitantales</taxon>
        <taxon>Jatrophihabitantaceae</taxon>
        <taxon>Jatrophihabitans</taxon>
    </lineage>
</organism>
<dbReference type="RefSeq" id="WP_073391235.1">
    <property type="nucleotide sequence ID" value="NZ_FQVU01000004.1"/>
</dbReference>
<evidence type="ECO:0000313" key="2">
    <source>
        <dbReference type="EMBL" id="SHG97347.1"/>
    </source>
</evidence>
<sequence length="83" mass="8757">MRRAWRSIARLPVFPRCVLIFSGGFFVAGLVVGLVVGLTAYPPTAWFAAAEIGIPALIVGALIGLVVGGAAELVSIRKADRHR</sequence>
<keyword evidence="1" id="KW-0472">Membrane</keyword>
<accession>A0A1M5P6N3</accession>
<feature type="transmembrane region" description="Helical" evidence="1">
    <location>
        <begin position="20"/>
        <end position="40"/>
    </location>
</feature>
<reference evidence="2 3" key="1">
    <citation type="submission" date="2016-11" db="EMBL/GenBank/DDBJ databases">
        <authorList>
            <person name="Jaros S."/>
            <person name="Januszkiewicz K."/>
            <person name="Wedrychowicz H."/>
        </authorList>
    </citation>
    <scope>NUCLEOTIDE SEQUENCE [LARGE SCALE GENOMIC DNA]</scope>
    <source>
        <strain evidence="2 3">DSM 45627</strain>
    </source>
</reference>
<dbReference type="Proteomes" id="UP000186132">
    <property type="component" value="Unassembled WGS sequence"/>
</dbReference>
<name>A0A1M5P6N3_9ACTN</name>
<gene>
    <name evidence="2" type="ORF">SAMN05443575_2990</name>
</gene>
<evidence type="ECO:0000256" key="1">
    <source>
        <dbReference type="SAM" id="Phobius"/>
    </source>
</evidence>
<dbReference type="EMBL" id="FQVU01000004">
    <property type="protein sequence ID" value="SHG97347.1"/>
    <property type="molecule type" value="Genomic_DNA"/>
</dbReference>
<dbReference type="AlphaFoldDB" id="A0A1M5P6N3"/>